<gene>
    <name evidence="2" type="ORF">Cni_G13714</name>
</gene>
<organism evidence="2 3">
    <name type="scientific">Canna indica</name>
    <name type="common">Indian-shot</name>
    <dbReference type="NCBI Taxonomy" id="4628"/>
    <lineage>
        <taxon>Eukaryota</taxon>
        <taxon>Viridiplantae</taxon>
        <taxon>Streptophyta</taxon>
        <taxon>Embryophyta</taxon>
        <taxon>Tracheophyta</taxon>
        <taxon>Spermatophyta</taxon>
        <taxon>Magnoliopsida</taxon>
        <taxon>Liliopsida</taxon>
        <taxon>Zingiberales</taxon>
        <taxon>Cannaceae</taxon>
        <taxon>Canna</taxon>
    </lineage>
</organism>
<evidence type="ECO:0000313" key="2">
    <source>
        <dbReference type="EMBL" id="WOL04991.1"/>
    </source>
</evidence>
<evidence type="ECO:0000313" key="3">
    <source>
        <dbReference type="Proteomes" id="UP001327560"/>
    </source>
</evidence>
<accession>A0AAQ3KG99</accession>
<protein>
    <submittedName>
        <fullName evidence="2">Uncharacterized protein</fullName>
    </submittedName>
</protein>
<reference evidence="2 3" key="1">
    <citation type="submission" date="2023-10" db="EMBL/GenBank/DDBJ databases">
        <title>Chromosome-scale genome assembly provides insights into flower coloration mechanisms of Canna indica.</title>
        <authorList>
            <person name="Li C."/>
        </authorList>
    </citation>
    <scope>NUCLEOTIDE SEQUENCE [LARGE SCALE GENOMIC DNA]</scope>
    <source>
        <tissue evidence="2">Flower</tissue>
    </source>
</reference>
<proteinExistence type="predicted"/>
<feature type="region of interest" description="Disordered" evidence="1">
    <location>
        <begin position="95"/>
        <end position="126"/>
    </location>
</feature>
<dbReference type="AlphaFoldDB" id="A0AAQ3KG99"/>
<dbReference type="Proteomes" id="UP001327560">
    <property type="component" value="Chromosome 4"/>
</dbReference>
<dbReference type="EMBL" id="CP136893">
    <property type="protein sequence ID" value="WOL04991.1"/>
    <property type="molecule type" value="Genomic_DNA"/>
</dbReference>
<name>A0AAQ3KG99_9LILI</name>
<sequence length="208" mass="22703">MRPLLPLHVLRLLVDGGTTDEKISSATLLGAKFLQHDEEASTQFANNCFLVLSFTTRSFLPAMYLLDLFLHDSTFSRLAFSKFCCYPRLEKKELKRHEPSSPLPTAEEKKKKKREGASSLVPPPRPLGRKKGVLCLQLTQVGSQVGSSRISSLIKLDLQLAPAEFPTDSCRLPAASLAGSSQAEPFSNEAIFEPSSHSEAGFPLGASS</sequence>
<keyword evidence="3" id="KW-1185">Reference proteome</keyword>
<evidence type="ECO:0000256" key="1">
    <source>
        <dbReference type="SAM" id="MobiDB-lite"/>
    </source>
</evidence>